<dbReference type="GO" id="GO:0005634">
    <property type="term" value="C:nucleus"/>
    <property type="evidence" value="ECO:0007669"/>
    <property type="project" value="TreeGrafter"/>
</dbReference>
<dbReference type="PANTHER" id="PTHR12170">
    <property type="entry name" value="MACROPHAGE ERYTHROBLAST ATTACHER-RELATED"/>
    <property type="match status" value="1"/>
</dbReference>
<dbReference type="GO" id="GO:0043161">
    <property type="term" value="P:proteasome-mediated ubiquitin-dependent protein catabolic process"/>
    <property type="evidence" value="ECO:0007669"/>
    <property type="project" value="InterPro"/>
</dbReference>
<keyword evidence="6" id="KW-0862">Zinc</keyword>
<reference evidence="11" key="1">
    <citation type="submission" date="2016-05" db="EMBL/GenBank/DDBJ databases">
        <title>Comparative genomics of biotechnologically important yeasts.</title>
        <authorList>
            <consortium name="DOE Joint Genome Institute"/>
            <person name="Riley R."/>
            <person name="Haridas S."/>
            <person name="Wolfe K.H."/>
            <person name="Lopes M.R."/>
            <person name="Hittinger C.T."/>
            <person name="Goker M."/>
            <person name="Salamov A."/>
            <person name="Wisecaver J."/>
            <person name="Long T.M."/>
            <person name="Aerts A.L."/>
            <person name="Barry K."/>
            <person name="Choi C."/>
            <person name="Clum A."/>
            <person name="Coughlan A.Y."/>
            <person name="Deshpande S."/>
            <person name="Douglass A.P."/>
            <person name="Hanson S.J."/>
            <person name="Klenk H.-P."/>
            <person name="Labutti K."/>
            <person name="Lapidus A."/>
            <person name="Lindquist E."/>
            <person name="Lipzen A."/>
            <person name="Meier-Kolthoff J.P."/>
            <person name="Ohm R.A."/>
            <person name="Otillar R.P."/>
            <person name="Pangilinan J."/>
            <person name="Peng Y."/>
            <person name="Rokas A."/>
            <person name="Rosa C.A."/>
            <person name="Scheuner C."/>
            <person name="Sibirny A.A."/>
            <person name="Slot J.C."/>
            <person name="Stielow J.B."/>
            <person name="Sun H."/>
            <person name="Kurtzman C.P."/>
            <person name="Blackwell M."/>
            <person name="Grigoriev I.V."/>
            <person name="Jeffries T.W."/>
        </authorList>
    </citation>
    <scope>NUCLEOTIDE SEQUENCE [LARGE SCALE GENOMIC DNA]</scope>
    <source>
        <strain evidence="11">NRRL Y-17324</strain>
    </source>
</reference>
<feature type="domain" description="CTLH" evidence="8">
    <location>
        <begin position="227"/>
        <end position="264"/>
    </location>
</feature>
<dbReference type="GO" id="GO:0061630">
    <property type="term" value="F:ubiquitin protein ligase activity"/>
    <property type="evidence" value="ECO:0007669"/>
    <property type="project" value="InterPro"/>
</dbReference>
<dbReference type="AlphaFoldDB" id="A0A1E4SI87"/>
<dbReference type="SMART" id="SM00757">
    <property type="entry name" value="CRA"/>
    <property type="match status" value="1"/>
</dbReference>
<feature type="zinc finger region" description="RING-Gid-type" evidence="7">
    <location>
        <begin position="428"/>
        <end position="494"/>
    </location>
</feature>
<evidence type="ECO:0000259" key="9">
    <source>
        <dbReference type="PROSITE" id="PS51867"/>
    </source>
</evidence>
<evidence type="ECO:0000313" key="11">
    <source>
        <dbReference type="Proteomes" id="UP000094285"/>
    </source>
</evidence>
<keyword evidence="11" id="KW-1185">Reference proteome</keyword>
<comment type="subcellular location">
    <subcellularLocation>
        <location evidence="1">Cytoplasm</location>
    </subcellularLocation>
</comment>
<dbReference type="InterPro" id="IPR013144">
    <property type="entry name" value="CRA_dom"/>
</dbReference>
<evidence type="ECO:0000256" key="4">
    <source>
        <dbReference type="ARBA" id="ARBA00022723"/>
    </source>
</evidence>
<evidence type="ECO:0000256" key="5">
    <source>
        <dbReference type="ARBA" id="ARBA00022771"/>
    </source>
</evidence>
<sequence>MNNPSINFHVQAHQTDFRIPTELIKKNFKSIQKLIEKQKKQVYEDVAKIKKNPKLPATIKLEMIRKLIRGFDQYSKKLAQAIEKDREYRSRLLARIDNLKVLEECCLAEATAILSEAKEEEQLNGEGKTDDLVDPKPTEEILPSNDKFLDLHNPKLINWYRDQTNLLIVDYLIKSNIKKDRNIGISLLKNFAKTDPKFLKLIDYDLFENFNKVFVSIIVDHDLTQIISWFNENRAVLKKSGSNLEFEINYCKFLSLIEKGDINEAINFSKLNLSPYGNKENYVDNEVKNHELNWNRLKEIGGLLVYMAIKNTSNSTTTASTFSSSLIINSSRFKEYEKLLSDERWENLSQSFLTNFIKLYAISQNYPLFIYLSIGLSSLKTKSCYRNTENTIFRCGHEVQDLQNINTKDKKFRSPEYYYKILNKNNNCPVCSPELFEISQNLPHAQLITNIFNNPFKLPNGNIYPFDKLLIPSEKYLSEKNTLLRMGKVKDPLTSEIFMIDNCVRVYPA</sequence>
<dbReference type="RefSeq" id="XP_020064350.1">
    <property type="nucleotide sequence ID" value="XM_020207692.1"/>
</dbReference>
<dbReference type="Proteomes" id="UP000094285">
    <property type="component" value="Unassembled WGS sequence"/>
</dbReference>
<dbReference type="GO" id="GO:0005737">
    <property type="term" value="C:cytoplasm"/>
    <property type="evidence" value="ECO:0007669"/>
    <property type="project" value="UniProtKB-SubCell"/>
</dbReference>
<dbReference type="InterPro" id="IPR045098">
    <property type="entry name" value="Fyv10_fam"/>
</dbReference>
<keyword evidence="3" id="KW-0963">Cytoplasm</keyword>
<evidence type="ECO:0000313" key="10">
    <source>
        <dbReference type="EMBL" id="ODV79228.1"/>
    </source>
</evidence>
<keyword evidence="5 7" id="KW-0863">Zinc-finger</keyword>
<evidence type="ECO:0000256" key="6">
    <source>
        <dbReference type="ARBA" id="ARBA00022833"/>
    </source>
</evidence>
<protein>
    <submittedName>
        <fullName evidence="10">Protein FYV10</fullName>
    </submittedName>
</protein>
<dbReference type="InterPro" id="IPR006595">
    <property type="entry name" value="CTLH_C"/>
</dbReference>
<comment type="similarity">
    <text evidence="2">Belongs to the FYV10 family.</text>
</comment>
<accession>A0A1E4SI87</accession>
<dbReference type="STRING" id="984487.A0A1E4SI87"/>
<evidence type="ECO:0000256" key="7">
    <source>
        <dbReference type="PROSITE-ProRule" id="PRU01215"/>
    </source>
</evidence>
<keyword evidence="4" id="KW-0479">Metal-binding</keyword>
<name>A0A1E4SI87_9ASCO</name>
<dbReference type="InterPro" id="IPR024964">
    <property type="entry name" value="CTLH/CRA"/>
</dbReference>
<organism evidence="10 11">
    <name type="scientific">Suhomyces tanzawaensis NRRL Y-17324</name>
    <dbReference type="NCBI Taxonomy" id="984487"/>
    <lineage>
        <taxon>Eukaryota</taxon>
        <taxon>Fungi</taxon>
        <taxon>Dikarya</taxon>
        <taxon>Ascomycota</taxon>
        <taxon>Saccharomycotina</taxon>
        <taxon>Pichiomycetes</taxon>
        <taxon>Debaryomycetaceae</taxon>
        <taxon>Suhomyces</taxon>
    </lineage>
</organism>
<evidence type="ECO:0000256" key="1">
    <source>
        <dbReference type="ARBA" id="ARBA00004496"/>
    </source>
</evidence>
<evidence type="ECO:0000256" key="2">
    <source>
        <dbReference type="ARBA" id="ARBA00010615"/>
    </source>
</evidence>
<evidence type="ECO:0000256" key="3">
    <source>
        <dbReference type="ARBA" id="ARBA00022490"/>
    </source>
</evidence>
<dbReference type="PROSITE" id="PS51867">
    <property type="entry name" value="ZF_RING_GID"/>
    <property type="match status" value="1"/>
</dbReference>
<dbReference type="GO" id="GO:0008270">
    <property type="term" value="F:zinc ion binding"/>
    <property type="evidence" value="ECO:0007669"/>
    <property type="project" value="UniProtKB-KW"/>
</dbReference>
<proteinExistence type="inferred from homology"/>
<dbReference type="InterPro" id="IPR044063">
    <property type="entry name" value="ZF_RING_GID"/>
</dbReference>
<dbReference type="OrthoDB" id="1933455at2759"/>
<dbReference type="PANTHER" id="PTHR12170:SF2">
    <property type="entry name" value="E3 UBIQUITIN-PROTEIN TRANSFERASE MAEA"/>
    <property type="match status" value="1"/>
</dbReference>
<dbReference type="GeneID" id="30981829"/>
<evidence type="ECO:0000259" key="8">
    <source>
        <dbReference type="PROSITE" id="PS50897"/>
    </source>
</evidence>
<dbReference type="EMBL" id="KV453912">
    <property type="protein sequence ID" value="ODV79228.1"/>
    <property type="molecule type" value="Genomic_DNA"/>
</dbReference>
<dbReference type="GO" id="GO:0034657">
    <property type="term" value="C:GID complex"/>
    <property type="evidence" value="ECO:0007669"/>
    <property type="project" value="TreeGrafter"/>
</dbReference>
<dbReference type="Pfam" id="PF10607">
    <property type="entry name" value="CTLH"/>
    <property type="match status" value="1"/>
</dbReference>
<gene>
    <name evidence="10" type="ORF">CANTADRAFT_26224</name>
</gene>
<feature type="domain" description="RING-Gid-type" evidence="9">
    <location>
        <begin position="428"/>
        <end position="494"/>
    </location>
</feature>
<dbReference type="PROSITE" id="PS50897">
    <property type="entry name" value="CTLH"/>
    <property type="match status" value="1"/>
</dbReference>